<feature type="transmembrane region" description="Helical" evidence="9">
    <location>
        <begin position="49"/>
        <end position="69"/>
    </location>
</feature>
<protein>
    <submittedName>
        <fullName evidence="10">Guanine permease</fullName>
    </submittedName>
</protein>
<dbReference type="Proteomes" id="UP000177273">
    <property type="component" value="Unassembled WGS sequence"/>
</dbReference>
<dbReference type="EMBL" id="MKIQ01000027">
    <property type="protein sequence ID" value="OFI46671.1"/>
    <property type="molecule type" value="Genomic_DNA"/>
</dbReference>
<feature type="transmembrane region" description="Helical" evidence="9">
    <location>
        <begin position="217"/>
        <end position="236"/>
    </location>
</feature>
<dbReference type="PANTHER" id="PTHR43337:SF1">
    <property type="entry name" value="XANTHINE_URACIL PERMEASE C887.17-RELATED"/>
    <property type="match status" value="1"/>
</dbReference>
<dbReference type="PANTHER" id="PTHR43337">
    <property type="entry name" value="XANTHINE/URACIL PERMEASE C887.17-RELATED"/>
    <property type="match status" value="1"/>
</dbReference>
<name>A0A9Q5P089_9LACT</name>
<dbReference type="GO" id="GO:0005345">
    <property type="term" value="F:purine nucleobase transmembrane transporter activity"/>
    <property type="evidence" value="ECO:0007669"/>
    <property type="project" value="TreeGrafter"/>
</dbReference>
<feature type="transmembrane region" description="Helical" evidence="9">
    <location>
        <begin position="129"/>
        <end position="148"/>
    </location>
</feature>
<keyword evidence="11" id="KW-1185">Reference proteome</keyword>
<dbReference type="OrthoDB" id="9808458at2"/>
<evidence type="ECO:0000313" key="11">
    <source>
        <dbReference type="Proteomes" id="UP000177273"/>
    </source>
</evidence>
<dbReference type="GO" id="GO:0005886">
    <property type="term" value="C:plasma membrane"/>
    <property type="evidence" value="ECO:0007669"/>
    <property type="project" value="UniProtKB-SubCell"/>
</dbReference>
<evidence type="ECO:0000256" key="5">
    <source>
        <dbReference type="ARBA" id="ARBA00022692"/>
    </source>
</evidence>
<dbReference type="InterPro" id="IPR006043">
    <property type="entry name" value="NCS2"/>
</dbReference>
<keyword evidence="5 8" id="KW-0812">Transmembrane</keyword>
<feature type="transmembrane region" description="Helical" evidence="9">
    <location>
        <begin position="462"/>
        <end position="480"/>
    </location>
</feature>
<organism evidence="10 11">
    <name type="scientific">Floricoccus penangensis</name>
    <dbReference type="NCBI Taxonomy" id="1859475"/>
    <lineage>
        <taxon>Bacteria</taxon>
        <taxon>Bacillati</taxon>
        <taxon>Bacillota</taxon>
        <taxon>Bacilli</taxon>
        <taxon>Lactobacillales</taxon>
        <taxon>Streptococcaceae</taxon>
        <taxon>Floricoccus</taxon>
    </lineage>
</organism>
<dbReference type="InterPro" id="IPR026033">
    <property type="entry name" value="Azg-like_bact_archaea"/>
</dbReference>
<keyword evidence="4 8" id="KW-1003">Cell membrane</keyword>
<feature type="transmembrane region" description="Helical" evidence="9">
    <location>
        <begin position="395"/>
        <end position="412"/>
    </location>
</feature>
<feature type="transmembrane region" description="Helical" evidence="9">
    <location>
        <begin position="424"/>
        <end position="450"/>
    </location>
</feature>
<feature type="transmembrane region" description="Helical" evidence="9">
    <location>
        <begin position="367"/>
        <end position="388"/>
    </location>
</feature>
<comment type="similarity">
    <text evidence="2 8">Belongs to the nucleobase:cation symporter-2 (NCS2) (TC 2.A.40) family. Azg-like subfamily.</text>
</comment>
<evidence type="ECO:0000256" key="2">
    <source>
        <dbReference type="ARBA" id="ARBA00005697"/>
    </source>
</evidence>
<dbReference type="Pfam" id="PF00860">
    <property type="entry name" value="Xan_ur_permease"/>
    <property type="match status" value="1"/>
</dbReference>
<dbReference type="InterPro" id="IPR045018">
    <property type="entry name" value="Azg-like"/>
</dbReference>
<evidence type="ECO:0000313" key="10">
    <source>
        <dbReference type="EMBL" id="OFI46671.1"/>
    </source>
</evidence>
<keyword evidence="7 8" id="KW-0472">Membrane</keyword>
<dbReference type="AlphaFoldDB" id="A0A9Q5P089"/>
<feature type="transmembrane region" description="Helical" evidence="9">
    <location>
        <begin position="12"/>
        <end position="34"/>
    </location>
</feature>
<gene>
    <name evidence="10" type="ORF">BG262_02395</name>
</gene>
<feature type="transmembrane region" description="Helical" evidence="9">
    <location>
        <begin position="76"/>
        <end position="94"/>
    </location>
</feature>
<evidence type="ECO:0000256" key="9">
    <source>
        <dbReference type="SAM" id="Phobius"/>
    </source>
</evidence>
<comment type="caution">
    <text evidence="10">The sequence shown here is derived from an EMBL/GenBank/DDBJ whole genome shotgun (WGS) entry which is preliminary data.</text>
</comment>
<evidence type="ECO:0000256" key="3">
    <source>
        <dbReference type="ARBA" id="ARBA00022448"/>
    </source>
</evidence>
<dbReference type="PIRSF" id="PIRSF005353">
    <property type="entry name" value="PbuG"/>
    <property type="match status" value="1"/>
</dbReference>
<proteinExistence type="inferred from homology"/>
<keyword evidence="3 8" id="KW-0813">Transport</keyword>
<reference evidence="11" key="1">
    <citation type="submission" date="2016-09" db="EMBL/GenBank/DDBJ databases">
        <title>Draft genome sequence of a novel species of the family Streptococcaceae isolated from flowers.</title>
        <authorList>
            <person name="Chuah L.-O."/>
            <person name="Yap K.-P."/>
            <person name="Thong K.L."/>
            <person name="Liong M.T."/>
            <person name="Ahmad R."/>
            <person name="Rusul G."/>
        </authorList>
    </citation>
    <scope>NUCLEOTIDE SEQUENCE [LARGE SCALE GENOMIC DNA]</scope>
    <source>
        <strain evidence="11">HibF3</strain>
    </source>
</reference>
<evidence type="ECO:0000256" key="4">
    <source>
        <dbReference type="ARBA" id="ARBA00022475"/>
    </source>
</evidence>
<feature type="transmembrane region" description="Helical" evidence="9">
    <location>
        <begin position="100"/>
        <end position="117"/>
    </location>
</feature>
<evidence type="ECO:0000256" key="6">
    <source>
        <dbReference type="ARBA" id="ARBA00022989"/>
    </source>
</evidence>
<accession>A0A9Q5P089</accession>
<dbReference type="RefSeq" id="WP_070787804.1">
    <property type="nucleotide sequence ID" value="NZ_CP075561.1"/>
</dbReference>
<evidence type="ECO:0000256" key="1">
    <source>
        <dbReference type="ARBA" id="ARBA00004651"/>
    </source>
</evidence>
<comment type="subcellular location">
    <subcellularLocation>
        <location evidence="1 8">Cell membrane</location>
        <topology evidence="1 8">Multi-pass membrane protein</topology>
    </subcellularLocation>
</comment>
<evidence type="ECO:0000256" key="7">
    <source>
        <dbReference type="ARBA" id="ARBA00023136"/>
    </source>
</evidence>
<keyword evidence="6 8" id="KW-1133">Transmembrane helix</keyword>
<feature type="transmembrane region" description="Helical" evidence="9">
    <location>
        <begin position="190"/>
        <end position="210"/>
    </location>
</feature>
<sequence length="481" mass="50877">MLEKFFKLKENGTTVGTEVMAGLTTFFAMSYILFVNPSILGQTGMPTQAVFLATIIASVIGTLIMGLYANVPYAQAPGMGLNAFFTFTVVFALGYTWQQALAMVFICGIINIIITVTRIRKAIMKAIPLSLQHAIGGGIGIFIAYVGIKNAGLLQFLSDGGSYVVLDDKAPVGQSSIIANSSAVPELVKFNNPGVLLALVGIVITMFFVLRNIRGGILLSILATTIIALLTGVVKVDFATLLKENNIGVAFKELGTTFGAAFGKEGMGTLFSDPAKIPQVCMTILAFSLSDTFDTLGTFIGTGRKTGIFSEEDEKALEEGDGVSSKMDRALIADAVATSIGAVFGTSNTTTYVESAAGIGAGGRTGLTSVVVAIMFLISSLFSPVLALVPTQATAPVLIIVGMMMLSSFADIEWTNLDEAIPAFFTSVFMGFAYSISYGIAAGFIMFTLVKIIRGKFSEIHIVIWIVDILFIANFAILAIL</sequence>
<evidence type="ECO:0000256" key="8">
    <source>
        <dbReference type="PIRNR" id="PIRNR005353"/>
    </source>
</evidence>